<keyword evidence="3" id="KW-1185">Reference proteome</keyword>
<dbReference type="AlphaFoldDB" id="A0AAD9XY81"/>
<organism evidence="2 3">
    <name type="scientific">Colletotrichum kahawae</name>
    <name type="common">Coffee berry disease fungus</name>
    <dbReference type="NCBI Taxonomy" id="34407"/>
    <lineage>
        <taxon>Eukaryota</taxon>
        <taxon>Fungi</taxon>
        <taxon>Dikarya</taxon>
        <taxon>Ascomycota</taxon>
        <taxon>Pezizomycotina</taxon>
        <taxon>Sordariomycetes</taxon>
        <taxon>Hypocreomycetidae</taxon>
        <taxon>Glomerellales</taxon>
        <taxon>Glomerellaceae</taxon>
        <taxon>Colletotrichum</taxon>
        <taxon>Colletotrichum gloeosporioides species complex</taxon>
    </lineage>
</organism>
<proteinExistence type="predicted"/>
<name>A0AAD9XY81_COLKA</name>
<evidence type="ECO:0000313" key="3">
    <source>
        <dbReference type="Proteomes" id="UP001281614"/>
    </source>
</evidence>
<comment type="caution">
    <text evidence="2">The sequence shown here is derived from an EMBL/GenBank/DDBJ whole genome shotgun (WGS) entry which is preliminary data.</text>
</comment>
<sequence length="166" mass="17998">MRDASSASMPKPMDLNDAAGPGKIAEDLSQPKDQSAMSFRRVKATSIVMSPNHCPWWLLRGAESYRCRCRCRASSSGIRQGRWAMERLMFYGHMQRTSAGASGSEAVKALTEPGPRQGESMPYNAVSQVRDLRTTVRFGAVLRCDAAGGGLAVTVRRAVVPGKPIP</sequence>
<evidence type="ECO:0000256" key="1">
    <source>
        <dbReference type="SAM" id="MobiDB-lite"/>
    </source>
</evidence>
<feature type="region of interest" description="Disordered" evidence="1">
    <location>
        <begin position="1"/>
        <end position="36"/>
    </location>
</feature>
<protein>
    <submittedName>
        <fullName evidence="2">Uncharacterized protein</fullName>
    </submittedName>
</protein>
<gene>
    <name evidence="2" type="ORF">CKAH01_02778</name>
</gene>
<dbReference type="Proteomes" id="UP001281614">
    <property type="component" value="Unassembled WGS sequence"/>
</dbReference>
<reference evidence="2" key="1">
    <citation type="submission" date="2023-02" db="EMBL/GenBank/DDBJ databases">
        <title>Colletotrichum kahawae CIFC_Que2 genome sequencing and assembly.</title>
        <authorList>
            <person name="Baroncelli R."/>
        </authorList>
    </citation>
    <scope>NUCLEOTIDE SEQUENCE</scope>
    <source>
        <strain evidence="2">CIFC_Que2</strain>
    </source>
</reference>
<evidence type="ECO:0000313" key="2">
    <source>
        <dbReference type="EMBL" id="KAK2728728.1"/>
    </source>
</evidence>
<accession>A0AAD9XY81</accession>
<dbReference type="EMBL" id="VYYT01000876">
    <property type="protein sequence ID" value="KAK2728728.1"/>
    <property type="molecule type" value="Genomic_DNA"/>
</dbReference>